<evidence type="ECO:0000256" key="6">
    <source>
        <dbReference type="ARBA" id="ARBA00022840"/>
    </source>
</evidence>
<comment type="cofactor">
    <cofactor evidence="10">
        <name>Zn(2+)</name>
        <dbReference type="ChEBI" id="CHEBI:29105"/>
    </cofactor>
    <text evidence="10">Binds 1 zinc ion per subunit.</text>
</comment>
<keyword evidence="5 10" id="KW-0862">Zinc</keyword>
<feature type="binding site" evidence="10">
    <location>
        <position position="230"/>
    </location>
    <ligand>
        <name>Zn(2+)</name>
        <dbReference type="ChEBI" id="CHEBI:29105"/>
    </ligand>
</feature>
<dbReference type="AlphaFoldDB" id="W8GK39"/>
<evidence type="ECO:0000256" key="4">
    <source>
        <dbReference type="ARBA" id="ARBA00022741"/>
    </source>
</evidence>
<evidence type="ECO:0000256" key="2">
    <source>
        <dbReference type="ARBA" id="ARBA00022598"/>
    </source>
</evidence>
<dbReference type="InterPro" id="IPR024909">
    <property type="entry name" value="Cys-tRNA/MSH_ligase"/>
</dbReference>
<feature type="domain" description="tRNA synthetases class I catalytic" evidence="11">
    <location>
        <begin position="15"/>
        <end position="305"/>
    </location>
</feature>
<feature type="short sequence motif" description="'HIGH' region" evidence="10">
    <location>
        <begin position="25"/>
        <end position="35"/>
    </location>
</feature>
<dbReference type="NCBIfam" id="TIGR00435">
    <property type="entry name" value="cysS"/>
    <property type="match status" value="1"/>
</dbReference>
<dbReference type="HAMAP" id="MF_00041">
    <property type="entry name" value="Cys_tRNA_synth"/>
    <property type="match status" value="1"/>
</dbReference>
<comment type="catalytic activity">
    <reaction evidence="9 10">
        <text>tRNA(Cys) + L-cysteine + ATP = L-cysteinyl-tRNA(Cys) + AMP + diphosphate</text>
        <dbReference type="Rhea" id="RHEA:17773"/>
        <dbReference type="Rhea" id="RHEA-COMP:9661"/>
        <dbReference type="Rhea" id="RHEA-COMP:9679"/>
        <dbReference type="ChEBI" id="CHEBI:30616"/>
        <dbReference type="ChEBI" id="CHEBI:33019"/>
        <dbReference type="ChEBI" id="CHEBI:35235"/>
        <dbReference type="ChEBI" id="CHEBI:78442"/>
        <dbReference type="ChEBI" id="CHEBI:78517"/>
        <dbReference type="ChEBI" id="CHEBI:456215"/>
        <dbReference type="EC" id="6.1.1.16"/>
    </reaction>
</comment>
<evidence type="ECO:0000256" key="3">
    <source>
        <dbReference type="ARBA" id="ARBA00022723"/>
    </source>
</evidence>
<dbReference type="CDD" id="cd00672">
    <property type="entry name" value="CysRS_core"/>
    <property type="match status" value="1"/>
</dbReference>
<dbReference type="OrthoDB" id="9815130at2"/>
<protein>
    <recommendedName>
        <fullName evidence="10">Cysteine--tRNA ligase</fullName>
        <ecNumber evidence="10">6.1.1.16</ecNumber>
    </recommendedName>
    <alternativeName>
        <fullName evidence="10">Cysteinyl-tRNA synthetase</fullName>
        <shortName evidence="10">CysRS</shortName>
    </alternativeName>
</protein>
<name>W8GK39_9MOLU</name>
<dbReference type="GO" id="GO:0005829">
    <property type="term" value="C:cytosol"/>
    <property type="evidence" value="ECO:0007669"/>
    <property type="project" value="TreeGrafter"/>
</dbReference>
<accession>W8GK39</accession>
<dbReference type="PANTHER" id="PTHR10890">
    <property type="entry name" value="CYSTEINYL-TRNA SYNTHETASE"/>
    <property type="match status" value="1"/>
</dbReference>
<keyword evidence="2 10" id="KW-0436">Ligase</keyword>
<sequence length="389" mass="45846">MLVVDFYTKKKIEFKKTLKIYLCGPTVYDYPHIGNLRSVVIFDVLHRLAILNKQKIIYVHNITDIDDKIINRAIFEKKSEKEISEKYLKNYLNLLQKLNILLPTHLPKVSDNISGMILFIEKLINLGYAYQTVDGIYFSINKWEKYNSKLNIDMDELISKQGIIISKNSQNDFALWKKTNQGLMFNSPWGKGRPGWHTECSYLIEKYFGDSGIDIHGGGIDLYFPHHINEMAQYEAIYQNELAKAWLYIGHINFNLKKMSKSLGNIIYAKDFIENYSPMILRMLFLLSHYRKPIDINRNVIENAKIQMQKIKNCLRKFDDKIFDKKMPKSIQDENFIKILENDLDTANAVSYLMLQVKKLNKEFNQIEYQKLIFNLEILGFDLKYLMKK</sequence>
<feature type="binding site" evidence="10">
    <location>
        <position position="200"/>
    </location>
    <ligand>
        <name>Zn(2+)</name>
        <dbReference type="ChEBI" id="CHEBI:29105"/>
    </ligand>
</feature>
<evidence type="ECO:0000256" key="10">
    <source>
        <dbReference type="HAMAP-Rule" id="MF_00041"/>
    </source>
</evidence>
<dbReference type="PANTHER" id="PTHR10890:SF3">
    <property type="entry name" value="CYSTEINE--TRNA LIGASE, CYTOPLASMIC"/>
    <property type="match status" value="1"/>
</dbReference>
<dbReference type="PRINTS" id="PR00983">
    <property type="entry name" value="TRNASYNTHCYS"/>
</dbReference>
<keyword evidence="4 10" id="KW-0547">Nucleotide-binding</keyword>
<dbReference type="eggNOG" id="COG0215">
    <property type="taxonomic scope" value="Bacteria"/>
</dbReference>
<evidence type="ECO:0000256" key="5">
    <source>
        <dbReference type="ARBA" id="ARBA00022833"/>
    </source>
</evidence>
<evidence type="ECO:0000256" key="1">
    <source>
        <dbReference type="ARBA" id="ARBA00011245"/>
    </source>
</evidence>
<dbReference type="GO" id="GO:0006423">
    <property type="term" value="P:cysteinyl-tRNA aminoacylation"/>
    <property type="evidence" value="ECO:0007669"/>
    <property type="project" value="UniProtKB-UniRule"/>
</dbReference>
<dbReference type="Pfam" id="PF01406">
    <property type="entry name" value="tRNA-synt_1e"/>
    <property type="match status" value="1"/>
</dbReference>
<evidence type="ECO:0000256" key="8">
    <source>
        <dbReference type="ARBA" id="ARBA00023146"/>
    </source>
</evidence>
<keyword evidence="3 10" id="KW-0479">Metal-binding</keyword>
<dbReference type="HOGENOM" id="CLU_013528_0_0_14"/>
<keyword evidence="7 10" id="KW-0648">Protein biosynthesis</keyword>
<dbReference type="KEGG" id="hcr:X271_00511"/>
<dbReference type="InterPro" id="IPR032678">
    <property type="entry name" value="tRNA-synt_1_cat_dom"/>
</dbReference>
<dbReference type="InterPro" id="IPR014729">
    <property type="entry name" value="Rossmann-like_a/b/a_fold"/>
</dbReference>
<dbReference type="Proteomes" id="UP000019450">
    <property type="component" value="Chromosome"/>
</dbReference>
<dbReference type="EC" id="6.1.1.16" evidence="10"/>
<evidence type="ECO:0000313" key="12">
    <source>
        <dbReference type="EMBL" id="AHK22612.1"/>
    </source>
</evidence>
<dbReference type="EMBL" id="CP006932">
    <property type="protein sequence ID" value="AHK22612.1"/>
    <property type="molecule type" value="Genomic_DNA"/>
</dbReference>
<feature type="binding site" evidence="10">
    <location>
        <position position="261"/>
    </location>
    <ligand>
        <name>ATP</name>
        <dbReference type="ChEBI" id="CHEBI:30616"/>
    </ligand>
</feature>
<comment type="subunit">
    <text evidence="1 10">Monomer.</text>
</comment>
<feature type="short sequence motif" description="'KMSKS' region" evidence="10">
    <location>
        <begin position="258"/>
        <end position="262"/>
    </location>
</feature>
<evidence type="ECO:0000259" key="11">
    <source>
        <dbReference type="Pfam" id="PF01406"/>
    </source>
</evidence>
<evidence type="ECO:0000313" key="13">
    <source>
        <dbReference type="Proteomes" id="UP000019450"/>
    </source>
</evidence>
<dbReference type="RefSeq" id="WP_025208896.1">
    <property type="nucleotide sequence ID" value="NZ_CP006932.1"/>
</dbReference>
<dbReference type="Gene3D" id="3.40.50.620">
    <property type="entry name" value="HUPs"/>
    <property type="match status" value="1"/>
</dbReference>
<feature type="binding site" evidence="10">
    <location>
        <position position="23"/>
    </location>
    <ligand>
        <name>Zn(2+)</name>
        <dbReference type="ChEBI" id="CHEBI:29105"/>
    </ligand>
</feature>
<organism evidence="12 13">
    <name type="scientific">Candidatus Hepatoplasma crinochetorum Av</name>
    <dbReference type="NCBI Taxonomy" id="1427984"/>
    <lineage>
        <taxon>Bacteria</taxon>
        <taxon>Bacillati</taxon>
        <taxon>Mycoplasmatota</taxon>
        <taxon>Mollicutes</taxon>
        <taxon>Candidatus Hepatoplasmataceae</taxon>
        <taxon>Candidatus Hepatoplasma</taxon>
    </lineage>
</organism>
<keyword evidence="10" id="KW-0963">Cytoplasm</keyword>
<dbReference type="GO" id="GO:0005524">
    <property type="term" value="F:ATP binding"/>
    <property type="evidence" value="ECO:0007669"/>
    <property type="project" value="UniProtKB-UniRule"/>
</dbReference>
<proteinExistence type="inferred from homology"/>
<dbReference type="SUPFAM" id="SSF52374">
    <property type="entry name" value="Nucleotidylyl transferase"/>
    <property type="match status" value="1"/>
</dbReference>
<keyword evidence="6 10" id="KW-0067">ATP-binding</keyword>
<comment type="subcellular location">
    <subcellularLocation>
        <location evidence="10">Cytoplasm</location>
    </subcellularLocation>
</comment>
<comment type="similarity">
    <text evidence="10">Belongs to the class-I aminoacyl-tRNA synthetase family.</text>
</comment>
<feature type="binding site" evidence="10">
    <location>
        <position position="226"/>
    </location>
    <ligand>
        <name>Zn(2+)</name>
        <dbReference type="ChEBI" id="CHEBI:29105"/>
    </ligand>
</feature>
<dbReference type="InterPro" id="IPR015803">
    <property type="entry name" value="Cys-tRNA-ligase"/>
</dbReference>
<dbReference type="Gene3D" id="1.20.120.640">
    <property type="entry name" value="Anticodon-binding domain of a subclass of class I aminoacyl-tRNA synthetases"/>
    <property type="match status" value="1"/>
</dbReference>
<dbReference type="STRING" id="1427984.X271_00511"/>
<reference evidence="12 13" key="1">
    <citation type="journal article" date="2014" name="Genome Biol. Evol.">
        <title>Phylogenomics of "Candidatus Hepatoplasma crinochetorum," a Lineage of Mollicutes Associated with Noninsect Arthropods.</title>
        <authorList>
            <person name="Leclercq S."/>
            <person name="Dittmer J."/>
            <person name="Bouchon D."/>
            <person name="Cordaux R."/>
        </authorList>
    </citation>
    <scope>NUCLEOTIDE SEQUENCE [LARGE SCALE GENOMIC DNA]</scope>
    <source>
        <strain evidence="12 13">Av</strain>
    </source>
</reference>
<dbReference type="GO" id="GO:0004817">
    <property type="term" value="F:cysteine-tRNA ligase activity"/>
    <property type="evidence" value="ECO:0007669"/>
    <property type="project" value="UniProtKB-UniRule"/>
</dbReference>
<dbReference type="GO" id="GO:0008270">
    <property type="term" value="F:zinc ion binding"/>
    <property type="evidence" value="ECO:0007669"/>
    <property type="project" value="UniProtKB-UniRule"/>
</dbReference>
<evidence type="ECO:0000256" key="7">
    <source>
        <dbReference type="ARBA" id="ARBA00022917"/>
    </source>
</evidence>
<keyword evidence="8 10" id="KW-0030">Aminoacyl-tRNA synthetase</keyword>
<evidence type="ECO:0000256" key="9">
    <source>
        <dbReference type="ARBA" id="ARBA00047398"/>
    </source>
</evidence>
<keyword evidence="13" id="KW-1185">Reference proteome</keyword>
<dbReference type="PATRIC" id="fig|1427984.3.peg.492"/>
<gene>
    <name evidence="10 12" type="primary">cysS</name>
    <name evidence="12" type="ORF">X271_00511</name>
</gene>